<evidence type="ECO:0000256" key="1">
    <source>
        <dbReference type="SAM" id="Coils"/>
    </source>
</evidence>
<accession>A0A926Q0K0</accession>
<dbReference type="Proteomes" id="UP000653730">
    <property type="component" value="Unassembled WGS sequence"/>
</dbReference>
<dbReference type="EMBL" id="JACVDC010000005">
    <property type="protein sequence ID" value="MBC9794992.1"/>
    <property type="molecule type" value="Genomic_DNA"/>
</dbReference>
<dbReference type="PANTHER" id="PTHR42899:SF1">
    <property type="entry name" value="SPERMATOGENESIS-ASSOCIATED PROTEIN 20"/>
    <property type="match status" value="1"/>
</dbReference>
<gene>
    <name evidence="3" type="ORF">IBL28_03355</name>
</gene>
<dbReference type="PANTHER" id="PTHR42899">
    <property type="entry name" value="SPERMATOGENESIS-ASSOCIATED PROTEIN 20"/>
    <property type="match status" value="1"/>
</dbReference>
<dbReference type="InterPro" id="IPR024705">
    <property type="entry name" value="Ssp411"/>
</dbReference>
<name>A0A926Q0K0_9FLAO</name>
<dbReference type="SUPFAM" id="SSF48208">
    <property type="entry name" value="Six-hairpin glycosidases"/>
    <property type="match status" value="1"/>
</dbReference>
<dbReference type="CDD" id="cd02955">
    <property type="entry name" value="SSP411"/>
    <property type="match status" value="1"/>
</dbReference>
<dbReference type="Gene3D" id="1.50.10.20">
    <property type="match status" value="2"/>
</dbReference>
<evidence type="ECO:0000259" key="2">
    <source>
        <dbReference type="Pfam" id="PF03190"/>
    </source>
</evidence>
<dbReference type="InterPro" id="IPR008928">
    <property type="entry name" value="6-hairpin_glycosidase_sf"/>
</dbReference>
<proteinExistence type="predicted"/>
<reference evidence="3 4" key="1">
    <citation type="submission" date="2020-09" db="EMBL/GenBank/DDBJ databases">
        <title>Sinomicrobium weinanense sp. nov., a halophilic bacteria isolated from saline-alkali soil.</title>
        <authorList>
            <person name="Wu P."/>
            <person name="Ren H."/>
            <person name="Mei Y."/>
            <person name="Liang Y."/>
            <person name="Chen Z."/>
        </authorList>
    </citation>
    <scope>NUCLEOTIDE SEQUENCE [LARGE SCALE GENOMIC DNA]</scope>
    <source>
        <strain evidence="3 4">FJxs</strain>
    </source>
</reference>
<dbReference type="PIRSF" id="PIRSF006402">
    <property type="entry name" value="UCP006402_thioredoxin"/>
    <property type="match status" value="1"/>
</dbReference>
<dbReference type="InterPro" id="IPR036249">
    <property type="entry name" value="Thioredoxin-like_sf"/>
</dbReference>
<comment type="caution">
    <text evidence="3">The sequence shown here is derived from an EMBL/GenBank/DDBJ whole genome shotgun (WGS) entry which is preliminary data.</text>
</comment>
<dbReference type="Gene3D" id="3.40.30.10">
    <property type="entry name" value="Glutaredoxin"/>
    <property type="match status" value="1"/>
</dbReference>
<evidence type="ECO:0000313" key="4">
    <source>
        <dbReference type="Proteomes" id="UP000653730"/>
    </source>
</evidence>
<sequence>MLLFVTSGYAQGKQPEKDKLQHSRSLNRLNKARSPYLQQHADNPVDWYEWGDEALEKARKENKPLIISIGYAACHWCHVMEHESFMDSTVAKLMNDNFVAIKIDREERPDIDQIYMNAAQLLTGSGGWPLNAFALPDGRPFYAGTYFPKAQWKDLLRQISDIYKNQHEKAVAQAKAVTQGIRSQEVITVAGKADPGFTTEAYDKLFDGWDSRIDHKRGGYARAPKFPLPVGWEFLLQYHYLTGNKEALKAVTTTLDAMSRGGIYDQVGGGFARYSTDARWFAPHFEKMLYDNGQLVSLYAHAYQVTNEEKYAGVIRETLDFIAREMTHTSGGFYSSLNADSEGEEGKFYVWTKKELENALDSKTAKLLIDYFQVTVSGNWEGGKNILYRKSDAGTFAQKHNIAREQWEETLAQARKTLLKERSKRIRPTTDDKILTGWNALMLKGYVNAYLALGEKSYLEAAVKNAGFLEKNMMGEDGHLWRNYKDGEAGIDGFLDDYALLADAYIQLYQATFNVHWLRLAKKITGYAITHFRDENSGMFYYTSDQSENLVARKMEITDNVIPASNSVMAGVLYRLGEYFYDKDHIRMSRTMLAHTEEYMAKGGPYYANWAMLMGLIAYQPYEIAVMGGDAGTKSHDLQKKYLPTALFMGGTAENLPLLENKLVDGETMIYVCRDKVCQLPVQEVRDALDQLEKDW</sequence>
<dbReference type="AlphaFoldDB" id="A0A926Q0K0"/>
<protein>
    <submittedName>
        <fullName evidence="3">Thioredoxin domain-containing protein</fullName>
    </submittedName>
</protein>
<feature type="domain" description="Spermatogenesis-associated protein 20-like TRX" evidence="2">
    <location>
        <begin position="27"/>
        <end position="180"/>
    </location>
</feature>
<organism evidence="3 4">
    <name type="scientific">Sinomicrobium weinanense</name>
    <dbReference type="NCBI Taxonomy" id="2842200"/>
    <lineage>
        <taxon>Bacteria</taxon>
        <taxon>Pseudomonadati</taxon>
        <taxon>Bacteroidota</taxon>
        <taxon>Flavobacteriia</taxon>
        <taxon>Flavobacteriales</taxon>
        <taxon>Flavobacteriaceae</taxon>
        <taxon>Sinomicrobium</taxon>
    </lineage>
</organism>
<dbReference type="GO" id="GO:0005975">
    <property type="term" value="P:carbohydrate metabolic process"/>
    <property type="evidence" value="ECO:0007669"/>
    <property type="project" value="InterPro"/>
</dbReference>
<feature type="coiled-coil region" evidence="1">
    <location>
        <begin position="397"/>
        <end position="424"/>
    </location>
</feature>
<dbReference type="Pfam" id="PF03190">
    <property type="entry name" value="Thioredox_DsbH"/>
    <property type="match status" value="1"/>
</dbReference>
<dbReference type="SUPFAM" id="SSF52833">
    <property type="entry name" value="Thioredoxin-like"/>
    <property type="match status" value="1"/>
</dbReference>
<dbReference type="InterPro" id="IPR004879">
    <property type="entry name" value="Ssp411-like_TRX"/>
</dbReference>
<keyword evidence="4" id="KW-1185">Reference proteome</keyword>
<evidence type="ECO:0000313" key="3">
    <source>
        <dbReference type="EMBL" id="MBC9794992.1"/>
    </source>
</evidence>
<keyword evidence="1" id="KW-0175">Coiled coil</keyword>